<dbReference type="Pfam" id="PF05437">
    <property type="entry name" value="AzlD"/>
    <property type="match status" value="1"/>
</dbReference>
<evidence type="ECO:0000256" key="1">
    <source>
        <dbReference type="SAM" id="Phobius"/>
    </source>
</evidence>
<feature type="transmembrane region" description="Helical" evidence="1">
    <location>
        <begin position="6"/>
        <end position="29"/>
    </location>
</feature>
<organism evidence="2 3">
    <name type="scientific">Peribacillus asahii</name>
    <dbReference type="NCBI Taxonomy" id="228899"/>
    <lineage>
        <taxon>Bacteria</taxon>
        <taxon>Bacillati</taxon>
        <taxon>Bacillota</taxon>
        <taxon>Bacilli</taxon>
        <taxon>Bacillales</taxon>
        <taxon>Bacillaceae</taxon>
        <taxon>Peribacillus</taxon>
    </lineage>
</organism>
<keyword evidence="1" id="KW-1133">Transmembrane helix</keyword>
<reference evidence="2 3" key="1">
    <citation type="submission" date="2018-08" db="EMBL/GenBank/DDBJ databases">
        <title>Bacillus jemisoniae sp. nov., Bacillus chryseoplanitiae sp. nov., Bacillus resnikiae sp. nov., and Bacillus frankliniae sp. nov., isolated from Viking spacecraft and associated surfaces.</title>
        <authorList>
            <person name="Seuylemezian A."/>
            <person name="Vaishampayan P."/>
        </authorList>
    </citation>
    <scope>NUCLEOTIDE SEQUENCE [LARGE SCALE GENOMIC DNA]</scope>
    <source>
        <strain evidence="2 3">MA001</strain>
    </source>
</reference>
<evidence type="ECO:0000313" key="3">
    <source>
        <dbReference type="Proteomes" id="UP000266016"/>
    </source>
</evidence>
<dbReference type="EMBL" id="QWVS01000044">
    <property type="protein sequence ID" value="RID82623.1"/>
    <property type="molecule type" value="Genomic_DNA"/>
</dbReference>
<evidence type="ECO:0000313" key="2">
    <source>
        <dbReference type="EMBL" id="RID82623.1"/>
    </source>
</evidence>
<keyword evidence="1" id="KW-0812">Transmembrane</keyword>
<comment type="caution">
    <text evidence="2">The sequence shown here is derived from an EMBL/GenBank/DDBJ whole genome shotgun (WGS) entry which is preliminary data.</text>
</comment>
<proteinExistence type="predicted"/>
<dbReference type="RefSeq" id="WP_119118509.1">
    <property type="nucleotide sequence ID" value="NZ_CP085717.1"/>
</dbReference>
<keyword evidence="3" id="KW-1185">Reference proteome</keyword>
<gene>
    <name evidence="2" type="ORF">D1953_17780</name>
</gene>
<name>A0A398B4J1_9BACI</name>
<dbReference type="InterPro" id="IPR008407">
    <property type="entry name" value="Brnchd-chn_aa_trnsp_AzlD"/>
</dbReference>
<protein>
    <submittedName>
        <fullName evidence="2">AzlD domain-containing protein</fullName>
    </submittedName>
</protein>
<sequence length="108" mass="11934">MEVNMYILLVIVGSAIVTFIPRVVPLVLLSRIQIPEWGINWLKHIPVAVMAALLAQELLLSNNQFSISDNLLSLLAALPTFLVAIFSRSLLGTVLAGVISLMILRFFF</sequence>
<accession>A0A398B4J1</accession>
<feature type="transmembrane region" description="Helical" evidence="1">
    <location>
        <begin position="71"/>
        <end position="104"/>
    </location>
</feature>
<dbReference type="AlphaFoldDB" id="A0A398B4J1"/>
<dbReference type="Proteomes" id="UP000266016">
    <property type="component" value="Unassembled WGS sequence"/>
</dbReference>
<keyword evidence="1" id="KW-0472">Membrane</keyword>